<dbReference type="Gene3D" id="2.10.25.10">
    <property type="entry name" value="Laminin"/>
    <property type="match status" value="1"/>
</dbReference>
<keyword evidence="3" id="KW-1185">Reference proteome</keyword>
<evidence type="ECO:0000313" key="2">
    <source>
        <dbReference type="EMBL" id="PQM33797.1"/>
    </source>
</evidence>
<dbReference type="Proteomes" id="UP000250321">
    <property type="component" value="Unassembled WGS sequence"/>
</dbReference>
<comment type="caution">
    <text evidence="2">The sequence shown here is derived from an EMBL/GenBank/DDBJ whole genome shotgun (WGS) entry which is preliminary data.</text>
</comment>
<dbReference type="OrthoDB" id="4062651at2759"/>
<proteinExistence type="predicted"/>
<dbReference type="GO" id="GO:0016301">
    <property type="term" value="F:kinase activity"/>
    <property type="evidence" value="ECO:0007669"/>
    <property type="project" value="UniProtKB-KW"/>
</dbReference>
<dbReference type="CDD" id="cd00054">
    <property type="entry name" value="EGF_CA"/>
    <property type="match status" value="1"/>
</dbReference>
<reference evidence="2 3" key="1">
    <citation type="submission" date="2018-02" db="EMBL/GenBank/DDBJ databases">
        <title>Draft genome of wild Prunus yedoensis var. nudiflora.</title>
        <authorList>
            <person name="Baek S."/>
            <person name="Kim J.-H."/>
            <person name="Choi K."/>
            <person name="Kim G.-B."/>
            <person name="Cho A."/>
            <person name="Jang H."/>
            <person name="Shin C.-H."/>
            <person name="Yu H.-J."/>
            <person name="Mun J.-H."/>
        </authorList>
    </citation>
    <scope>NUCLEOTIDE SEQUENCE [LARGE SCALE GENOMIC DNA]</scope>
    <source>
        <strain evidence="3">cv. Jeju island</strain>
        <tissue evidence="2">Leaf</tissue>
    </source>
</reference>
<name>A0A314U8Q5_PRUYE</name>
<dbReference type="EMBL" id="PJQY01003872">
    <property type="protein sequence ID" value="PQM33797.1"/>
    <property type="molecule type" value="Genomic_DNA"/>
</dbReference>
<evidence type="ECO:0000313" key="3">
    <source>
        <dbReference type="Proteomes" id="UP000250321"/>
    </source>
</evidence>
<evidence type="ECO:0000256" key="1">
    <source>
        <dbReference type="ARBA" id="ARBA00023157"/>
    </source>
</evidence>
<dbReference type="GO" id="GO:0005509">
    <property type="term" value="F:calcium ion binding"/>
    <property type="evidence" value="ECO:0007669"/>
    <property type="project" value="InterPro"/>
</dbReference>
<dbReference type="STRING" id="2094558.A0A314U8Q5"/>
<dbReference type="InterPro" id="IPR018097">
    <property type="entry name" value="EGF_Ca-bd_CS"/>
</dbReference>
<sequence>MEHVPVMLEWSLYHSTIDVFGAVVEVNPIVVDSESSLYCRSYGGRSSIYKSSSRLECSCNAGYEGNPYLLQGCQDENECEIGNSCPADTVCKNHVGYYECHSPHSMSWANVLLIGDGILAVVWGYYFYSLVVHVVVHDGSFLELQNLSSGEEDND</sequence>
<keyword evidence="2" id="KW-0675">Receptor</keyword>
<accession>A0A314U8Q5</accession>
<organism evidence="2 3">
    <name type="scientific">Prunus yedoensis var. nudiflora</name>
    <dbReference type="NCBI Taxonomy" id="2094558"/>
    <lineage>
        <taxon>Eukaryota</taxon>
        <taxon>Viridiplantae</taxon>
        <taxon>Streptophyta</taxon>
        <taxon>Embryophyta</taxon>
        <taxon>Tracheophyta</taxon>
        <taxon>Spermatophyta</taxon>
        <taxon>Magnoliopsida</taxon>
        <taxon>eudicotyledons</taxon>
        <taxon>Gunneridae</taxon>
        <taxon>Pentapetalae</taxon>
        <taxon>rosids</taxon>
        <taxon>fabids</taxon>
        <taxon>Rosales</taxon>
        <taxon>Rosaceae</taxon>
        <taxon>Amygdaloideae</taxon>
        <taxon>Amygdaleae</taxon>
        <taxon>Prunus</taxon>
    </lineage>
</organism>
<dbReference type="AlphaFoldDB" id="A0A314U8Q5"/>
<dbReference type="PROSITE" id="PS01187">
    <property type="entry name" value="EGF_CA"/>
    <property type="match status" value="1"/>
</dbReference>
<keyword evidence="2" id="KW-0808">Transferase</keyword>
<keyword evidence="1" id="KW-1015">Disulfide bond</keyword>
<protein>
    <submittedName>
        <fullName evidence="2">Wall-associated receptor kinase-like 22</fullName>
    </submittedName>
</protein>
<gene>
    <name evidence="2" type="ORF">Pyn_08555</name>
</gene>
<keyword evidence="2" id="KW-0418">Kinase</keyword>
<dbReference type="PANTHER" id="PTHR33491">
    <property type="entry name" value="OSJNBA0016N04.9 PROTEIN"/>
    <property type="match status" value="1"/>
</dbReference>